<evidence type="ECO:0000313" key="2">
    <source>
        <dbReference type="EMBL" id="SBT00513.1"/>
    </source>
</evidence>
<accession>A0A1A8X7C8</accession>
<feature type="chain" id="PRO_5008381302" description="PIR Superfamily Protein" evidence="1">
    <location>
        <begin position="27"/>
        <end position="159"/>
    </location>
</feature>
<dbReference type="EMBL" id="FLQV01001961">
    <property type="protein sequence ID" value="SBT00513.1"/>
    <property type="molecule type" value="Genomic_DNA"/>
</dbReference>
<keyword evidence="1" id="KW-0732">Signal</keyword>
<name>A0A1A8X7C8_PLAOA</name>
<evidence type="ECO:0008006" key="4">
    <source>
        <dbReference type="Google" id="ProtNLM"/>
    </source>
</evidence>
<protein>
    <recommendedName>
        <fullName evidence="4">PIR Superfamily Protein</fullName>
    </recommendedName>
</protein>
<evidence type="ECO:0000313" key="3">
    <source>
        <dbReference type="Proteomes" id="UP000078546"/>
    </source>
</evidence>
<sequence>MYPFLLESPLYLIYLVFSQYYPAVHSDNPICNIHINEDPSQENDILPICLNLQMILKRLSNFIESKELDYDVFYCQLIQFINDEFDKIKELYFRVEILNWIKMKFNEMYIGDDLCDKFMDENSSGLRNTERSVLPSGDQGESSVFHNPDEYIQVDFTKF</sequence>
<feature type="signal peptide" evidence="1">
    <location>
        <begin position="1"/>
        <end position="26"/>
    </location>
</feature>
<evidence type="ECO:0000256" key="1">
    <source>
        <dbReference type="SAM" id="SignalP"/>
    </source>
</evidence>
<reference evidence="3" key="1">
    <citation type="submission" date="2016-05" db="EMBL/GenBank/DDBJ databases">
        <authorList>
            <person name="Naeem Raeece"/>
        </authorList>
    </citation>
    <scope>NUCLEOTIDE SEQUENCE [LARGE SCALE GENOMIC DNA]</scope>
</reference>
<organism evidence="2 3">
    <name type="scientific">Plasmodium ovale curtisi</name>
    <dbReference type="NCBI Taxonomy" id="864141"/>
    <lineage>
        <taxon>Eukaryota</taxon>
        <taxon>Sar</taxon>
        <taxon>Alveolata</taxon>
        <taxon>Apicomplexa</taxon>
        <taxon>Aconoidasida</taxon>
        <taxon>Haemosporida</taxon>
        <taxon>Plasmodiidae</taxon>
        <taxon>Plasmodium</taxon>
        <taxon>Plasmodium (Plasmodium)</taxon>
    </lineage>
</organism>
<dbReference type="Proteomes" id="UP000078546">
    <property type="component" value="Unassembled WGS sequence"/>
</dbReference>
<gene>
    <name evidence="2" type="ORF">POVCU1_060490</name>
</gene>
<dbReference type="AlphaFoldDB" id="A0A1A8X7C8"/>
<proteinExistence type="predicted"/>